<dbReference type="Proteomes" id="UP000274429">
    <property type="component" value="Unassembled WGS sequence"/>
</dbReference>
<reference evidence="3" key="1">
    <citation type="submission" date="2017-02" db="UniProtKB">
        <authorList>
            <consortium name="WormBaseParasite"/>
        </authorList>
    </citation>
    <scope>IDENTIFICATION</scope>
</reference>
<evidence type="ECO:0000313" key="2">
    <source>
        <dbReference type="Proteomes" id="UP000274429"/>
    </source>
</evidence>
<proteinExistence type="predicted"/>
<evidence type="ECO:0000313" key="1">
    <source>
        <dbReference type="EMBL" id="VDM26215.1"/>
    </source>
</evidence>
<name>A0A0R3WWF5_HYDTA</name>
<dbReference type="WBParaSite" id="TTAC_0000509501-mRNA-1">
    <property type="protein sequence ID" value="TTAC_0000509501-mRNA-1"/>
    <property type="gene ID" value="TTAC_0000509501"/>
</dbReference>
<reference evidence="1 2" key="2">
    <citation type="submission" date="2018-11" db="EMBL/GenBank/DDBJ databases">
        <authorList>
            <consortium name="Pathogen Informatics"/>
        </authorList>
    </citation>
    <scope>NUCLEOTIDE SEQUENCE [LARGE SCALE GENOMIC DNA]</scope>
</reference>
<dbReference type="AlphaFoldDB" id="A0A0R3WWF5"/>
<dbReference type="EMBL" id="UYWX01006187">
    <property type="protein sequence ID" value="VDM26215.1"/>
    <property type="molecule type" value="Genomic_DNA"/>
</dbReference>
<gene>
    <name evidence="1" type="ORF">TTAC_LOCUS5080</name>
</gene>
<dbReference type="STRING" id="6205.A0A0R3WWF5"/>
<protein>
    <submittedName>
        <fullName evidence="3">Bestrophin homolog</fullName>
    </submittedName>
</protein>
<keyword evidence="2" id="KW-1185">Reference proteome</keyword>
<accession>A0A0R3WWF5</accession>
<sequence length="127" mass="14628">MSFFQLCLQLVDTGGRLVENEKGTQPTILRSQAVSTLTAFVPLHYDCLVPSMKDIKKMIESGFWLDREENRSFRIPLLRFCDALLTHAFECLEEKEKEEAEPDYDWWLRISGTLVSIAGAMYYASLI</sequence>
<organism evidence="3">
    <name type="scientific">Hydatigena taeniaeformis</name>
    <name type="common">Feline tapeworm</name>
    <name type="synonym">Taenia taeniaeformis</name>
    <dbReference type="NCBI Taxonomy" id="6205"/>
    <lineage>
        <taxon>Eukaryota</taxon>
        <taxon>Metazoa</taxon>
        <taxon>Spiralia</taxon>
        <taxon>Lophotrochozoa</taxon>
        <taxon>Platyhelminthes</taxon>
        <taxon>Cestoda</taxon>
        <taxon>Eucestoda</taxon>
        <taxon>Cyclophyllidea</taxon>
        <taxon>Taeniidae</taxon>
        <taxon>Hydatigera</taxon>
    </lineage>
</organism>
<evidence type="ECO:0000313" key="3">
    <source>
        <dbReference type="WBParaSite" id="TTAC_0000509501-mRNA-1"/>
    </source>
</evidence>